<dbReference type="InterPro" id="IPR011050">
    <property type="entry name" value="Pectin_lyase_fold/virulence"/>
</dbReference>
<feature type="region of interest" description="Disordered" evidence="1">
    <location>
        <begin position="686"/>
        <end position="728"/>
    </location>
</feature>
<proteinExistence type="predicted"/>
<dbReference type="OrthoDB" id="3944128at2759"/>
<feature type="region of interest" description="Disordered" evidence="1">
    <location>
        <begin position="367"/>
        <end position="444"/>
    </location>
</feature>
<sequence length="766" mass="78867">MRPTALWSSTLFAATVIANPHLPIRLNSTRIELGRTSTSSPLPSSSFVSRSTDQTSFSETYPLPSATSLSEYSTSNNVSTSFSSSTLTNSIGSSISTSSSQGTNTSAPHRTGVCTGCRLEAFQPTVLSFRDSWSSTWTSVVVTETILTVFITYDDATITEYTTIEQTSAVTGITNETITATAPYFTWLPTPGMTVTLAAGPTYVAYTEFYGGLESLAVPTPTNEFPITPVPEPTCQVSTSQIFLTPSAVEDYSYYIETFVDKAPTIDPFKPQLLPPALINHLKSNSQIMSDFSGADIATCTVGATPSPPMLSEPASTPTVEPIFSSMTQIFPTPPPQTVTTGTYISKTYIGTDKHVTRNGCLRCSTPDNILPAPTDHPNDPSKSEKLDPPSPPNNPTAPSNNPNVNTPPPGPGQTNSNPQRPPAPTNPPVLTFGTNTVTPNSGGNFVIGSQTLSPGGPAITVNGNTVSIGPSGTIAVVNGVTQTLGNAPPITPPPVLTAGSLTVPATIIGGTTQFVVAPGQTLTPGGVLTVNGNTFSMPADGHGSTIVINGVTSTLNGGGIPVLTREGEGVTASVNQGTTAFVFGPGQTLTPGGQITVSGTTFSMPASASGTVIVINGVTTTLGQSPITAAAVLTVDGKTYSATVRDGTTEYVLGPGTTLRPGDAITVSGTTYSLDPSGTALVVNGKTSTIPKTPLSNSATTTRSSSKSDSARSSSTSQERDPGNFIASGIGISSSGAAAIERPMGLDRVVEGWFIGIAGWVLLFV</sequence>
<dbReference type="RefSeq" id="XP_033385572.1">
    <property type="nucleotide sequence ID" value="XM_033521201.1"/>
</dbReference>
<gene>
    <name evidence="2" type="ORF">BU24DRAFT_146489</name>
</gene>
<evidence type="ECO:0000313" key="2">
    <source>
        <dbReference type="EMBL" id="KAF2017233.1"/>
    </source>
</evidence>
<dbReference type="Proteomes" id="UP000799778">
    <property type="component" value="Unassembled WGS sequence"/>
</dbReference>
<feature type="compositionally biased region" description="Low complexity" evidence="1">
    <location>
        <begin position="35"/>
        <end position="52"/>
    </location>
</feature>
<name>A0A6A5XWD4_9PLEO</name>
<feature type="compositionally biased region" description="Polar residues" evidence="1">
    <location>
        <begin position="686"/>
        <end position="696"/>
    </location>
</feature>
<organism evidence="2 3">
    <name type="scientific">Aaosphaeria arxii CBS 175.79</name>
    <dbReference type="NCBI Taxonomy" id="1450172"/>
    <lineage>
        <taxon>Eukaryota</taxon>
        <taxon>Fungi</taxon>
        <taxon>Dikarya</taxon>
        <taxon>Ascomycota</taxon>
        <taxon>Pezizomycotina</taxon>
        <taxon>Dothideomycetes</taxon>
        <taxon>Pleosporomycetidae</taxon>
        <taxon>Pleosporales</taxon>
        <taxon>Pleosporales incertae sedis</taxon>
        <taxon>Aaosphaeria</taxon>
    </lineage>
</organism>
<evidence type="ECO:0000313" key="3">
    <source>
        <dbReference type="Proteomes" id="UP000799778"/>
    </source>
</evidence>
<dbReference type="AlphaFoldDB" id="A0A6A5XWD4"/>
<dbReference type="GeneID" id="54278598"/>
<feature type="compositionally biased region" description="Polar residues" evidence="1">
    <location>
        <begin position="433"/>
        <end position="444"/>
    </location>
</feature>
<feature type="region of interest" description="Disordered" evidence="1">
    <location>
        <begin position="35"/>
        <end position="60"/>
    </location>
</feature>
<evidence type="ECO:0000256" key="1">
    <source>
        <dbReference type="SAM" id="MobiDB-lite"/>
    </source>
</evidence>
<dbReference type="SUPFAM" id="SSF51126">
    <property type="entry name" value="Pectin lyase-like"/>
    <property type="match status" value="1"/>
</dbReference>
<accession>A0A6A5XWD4</accession>
<dbReference type="EMBL" id="ML978068">
    <property type="protein sequence ID" value="KAF2017233.1"/>
    <property type="molecule type" value="Genomic_DNA"/>
</dbReference>
<feature type="compositionally biased region" description="Low complexity" evidence="1">
    <location>
        <begin position="697"/>
        <end position="718"/>
    </location>
</feature>
<feature type="compositionally biased region" description="Basic and acidic residues" evidence="1">
    <location>
        <begin position="377"/>
        <end position="388"/>
    </location>
</feature>
<reference evidence="2" key="1">
    <citation type="journal article" date="2020" name="Stud. Mycol.">
        <title>101 Dothideomycetes genomes: a test case for predicting lifestyles and emergence of pathogens.</title>
        <authorList>
            <person name="Haridas S."/>
            <person name="Albert R."/>
            <person name="Binder M."/>
            <person name="Bloem J."/>
            <person name="Labutti K."/>
            <person name="Salamov A."/>
            <person name="Andreopoulos B."/>
            <person name="Baker S."/>
            <person name="Barry K."/>
            <person name="Bills G."/>
            <person name="Bluhm B."/>
            <person name="Cannon C."/>
            <person name="Castanera R."/>
            <person name="Culley D."/>
            <person name="Daum C."/>
            <person name="Ezra D."/>
            <person name="Gonzalez J."/>
            <person name="Henrissat B."/>
            <person name="Kuo A."/>
            <person name="Liang C."/>
            <person name="Lipzen A."/>
            <person name="Lutzoni F."/>
            <person name="Magnuson J."/>
            <person name="Mondo S."/>
            <person name="Nolan M."/>
            <person name="Ohm R."/>
            <person name="Pangilinan J."/>
            <person name="Park H.-J."/>
            <person name="Ramirez L."/>
            <person name="Alfaro M."/>
            <person name="Sun H."/>
            <person name="Tritt A."/>
            <person name="Yoshinaga Y."/>
            <person name="Zwiers L.-H."/>
            <person name="Turgeon B."/>
            <person name="Goodwin S."/>
            <person name="Spatafora J."/>
            <person name="Crous P."/>
            <person name="Grigoriev I."/>
        </authorList>
    </citation>
    <scope>NUCLEOTIDE SEQUENCE</scope>
    <source>
        <strain evidence="2">CBS 175.79</strain>
    </source>
</reference>
<keyword evidence="3" id="KW-1185">Reference proteome</keyword>
<protein>
    <submittedName>
        <fullName evidence="2">Uncharacterized protein</fullName>
    </submittedName>
</protein>